<sequence>MREAPELLERARELTGRRLKQVRLITDTTEFMNLEPGDVLELQGRRYVLKGSEYEGRFGLDEQPKYWVKRALDWEDGTPKIIKLVFYEEFDMSLGEITVRCYRSPSKEGRILALVKGNPNFMQGITLRDAADNQVRVLDRIHGGPLDQHLQELECDHREYYERHLRRVLSKLLVAFEAIAWLHNQGERHGDVRRDHLFVDRDSGAWSWIDFDYNFEFRQNPYGLDLFGLGNVLAYAVARRDVTHHVVREHYPQAEDALAPDDFSPVIRNRVMNLKKVYPYLPESLNNVLLHFSRGAGVFYERVEEMMAELTPAIAELPQGEA</sequence>
<dbReference type="Gene3D" id="3.30.200.20">
    <property type="entry name" value="Phosphorylase Kinase, domain 1"/>
    <property type="match status" value="1"/>
</dbReference>
<protein>
    <recommendedName>
        <fullName evidence="1">Protein kinase domain-containing protein</fullName>
    </recommendedName>
</protein>
<accession>A0AAU9EMN2</accession>
<reference evidence="3" key="1">
    <citation type="journal article" date="2023" name="Arch. Microbiol.">
        <title>Desulfoferula mesophilus gen. nov. sp. nov., a mesophilic sulfate-reducing bacterium isolated from a brackish lake sediment.</title>
        <authorList>
            <person name="Watanabe T."/>
            <person name="Yabe T."/>
            <person name="Tsuji J.M."/>
            <person name="Fukui M."/>
        </authorList>
    </citation>
    <scope>NUCLEOTIDE SEQUENCE [LARGE SCALE GENOMIC DNA]</scope>
    <source>
        <strain evidence="3">12FAK</strain>
    </source>
</reference>
<dbReference type="Proteomes" id="UP001366166">
    <property type="component" value="Chromosome"/>
</dbReference>
<proteinExistence type="predicted"/>
<dbReference type="Gene3D" id="1.10.510.10">
    <property type="entry name" value="Transferase(Phosphotransferase) domain 1"/>
    <property type="match status" value="1"/>
</dbReference>
<evidence type="ECO:0000313" key="2">
    <source>
        <dbReference type="EMBL" id="BEQ15814.1"/>
    </source>
</evidence>
<dbReference type="SUPFAM" id="SSF56112">
    <property type="entry name" value="Protein kinase-like (PK-like)"/>
    <property type="match status" value="1"/>
</dbReference>
<evidence type="ECO:0000259" key="1">
    <source>
        <dbReference type="PROSITE" id="PS50011"/>
    </source>
</evidence>
<evidence type="ECO:0000313" key="3">
    <source>
        <dbReference type="Proteomes" id="UP001366166"/>
    </source>
</evidence>
<dbReference type="PROSITE" id="PS50011">
    <property type="entry name" value="PROTEIN_KINASE_DOM"/>
    <property type="match status" value="1"/>
</dbReference>
<dbReference type="AlphaFoldDB" id="A0AAU9EMN2"/>
<dbReference type="GO" id="GO:0004672">
    <property type="term" value="F:protein kinase activity"/>
    <property type="evidence" value="ECO:0007669"/>
    <property type="project" value="InterPro"/>
</dbReference>
<dbReference type="InterPro" id="IPR011009">
    <property type="entry name" value="Kinase-like_dom_sf"/>
</dbReference>
<name>A0AAU9EMN2_9BACT</name>
<dbReference type="RefSeq" id="WP_338600784.1">
    <property type="nucleotide sequence ID" value="NZ_AP028679.1"/>
</dbReference>
<organism evidence="2 3">
    <name type="scientific">Desulfoferula mesophila</name>
    <dbReference type="NCBI Taxonomy" id="3058419"/>
    <lineage>
        <taxon>Bacteria</taxon>
        <taxon>Pseudomonadati</taxon>
        <taxon>Thermodesulfobacteriota</taxon>
        <taxon>Desulfarculia</taxon>
        <taxon>Desulfarculales</taxon>
        <taxon>Desulfarculaceae</taxon>
        <taxon>Desulfoferula</taxon>
    </lineage>
</organism>
<gene>
    <name evidence="2" type="ORF">FAK_28800</name>
</gene>
<keyword evidence="3" id="KW-1185">Reference proteome</keyword>
<dbReference type="GO" id="GO:0005524">
    <property type="term" value="F:ATP binding"/>
    <property type="evidence" value="ECO:0007669"/>
    <property type="project" value="InterPro"/>
</dbReference>
<dbReference type="InterPro" id="IPR000719">
    <property type="entry name" value="Prot_kinase_dom"/>
</dbReference>
<dbReference type="KEGG" id="dmp:FAK_28800"/>
<feature type="domain" description="Protein kinase" evidence="1">
    <location>
        <begin position="47"/>
        <end position="322"/>
    </location>
</feature>
<dbReference type="EMBL" id="AP028679">
    <property type="protein sequence ID" value="BEQ15814.1"/>
    <property type="molecule type" value="Genomic_DNA"/>
</dbReference>